<reference evidence="2 3" key="1">
    <citation type="submission" date="2020-08" db="EMBL/GenBank/DDBJ databases">
        <title>Genomic Encyclopedia of Type Strains, Phase III (KMG-III): the genomes of soil and plant-associated and newly described type strains.</title>
        <authorList>
            <person name="Whitman W."/>
        </authorList>
    </citation>
    <scope>NUCLEOTIDE SEQUENCE [LARGE SCALE GENOMIC DNA]</scope>
    <source>
        <strain evidence="2 3">CECT 8712</strain>
    </source>
</reference>
<keyword evidence="3" id="KW-1185">Reference proteome</keyword>
<dbReference type="AlphaFoldDB" id="A0A841IPA4"/>
<feature type="non-terminal residue" evidence="2">
    <location>
        <position position="76"/>
    </location>
</feature>
<evidence type="ECO:0000313" key="2">
    <source>
        <dbReference type="EMBL" id="MBB6120503.1"/>
    </source>
</evidence>
<organism evidence="2 3">
    <name type="scientific">Nocardiopsis algeriensis</name>
    <dbReference type="NCBI Taxonomy" id="1478215"/>
    <lineage>
        <taxon>Bacteria</taxon>
        <taxon>Bacillati</taxon>
        <taxon>Actinomycetota</taxon>
        <taxon>Actinomycetes</taxon>
        <taxon>Streptosporangiales</taxon>
        <taxon>Nocardiopsidaceae</taxon>
        <taxon>Nocardiopsis</taxon>
    </lineage>
</organism>
<protein>
    <recommendedName>
        <fullName evidence="4">Glycosyl transferase family 2</fullName>
    </recommendedName>
</protein>
<feature type="region of interest" description="Disordered" evidence="1">
    <location>
        <begin position="1"/>
        <end position="31"/>
    </location>
</feature>
<comment type="caution">
    <text evidence="2">The sequence shown here is derived from an EMBL/GenBank/DDBJ whole genome shotgun (WGS) entry which is preliminary data.</text>
</comment>
<gene>
    <name evidence="2" type="ORF">FHS13_002460</name>
</gene>
<sequence length="76" mass="7747">MTALDTSTAPTPADGDAPALPRGDVDFTDQPRAVRNDHAVLTPPPLGGWSPVLSVSVVVPAHGQPEKLALVLASLA</sequence>
<feature type="compositionally biased region" description="Low complexity" evidence="1">
    <location>
        <begin position="1"/>
        <end position="19"/>
    </location>
</feature>
<evidence type="ECO:0000256" key="1">
    <source>
        <dbReference type="SAM" id="MobiDB-lite"/>
    </source>
</evidence>
<dbReference type="EMBL" id="JACHJO010000007">
    <property type="protein sequence ID" value="MBB6120503.1"/>
    <property type="molecule type" value="Genomic_DNA"/>
</dbReference>
<dbReference type="Proteomes" id="UP000536604">
    <property type="component" value="Unassembled WGS sequence"/>
</dbReference>
<evidence type="ECO:0008006" key="4">
    <source>
        <dbReference type="Google" id="ProtNLM"/>
    </source>
</evidence>
<evidence type="ECO:0000313" key="3">
    <source>
        <dbReference type="Proteomes" id="UP000536604"/>
    </source>
</evidence>
<proteinExistence type="predicted"/>
<accession>A0A841IPA4</accession>
<name>A0A841IPA4_9ACTN</name>